<protein>
    <submittedName>
        <fullName evidence="1">Uncharacterized protein</fullName>
    </submittedName>
</protein>
<evidence type="ECO:0000313" key="2">
    <source>
        <dbReference type="Proteomes" id="UP000886520"/>
    </source>
</evidence>
<name>A0A9D4UP38_ADICA</name>
<evidence type="ECO:0000313" key="1">
    <source>
        <dbReference type="EMBL" id="KAI5071204.1"/>
    </source>
</evidence>
<keyword evidence="2" id="KW-1185">Reference proteome</keyword>
<reference evidence="1" key="1">
    <citation type="submission" date="2021-01" db="EMBL/GenBank/DDBJ databases">
        <title>Adiantum capillus-veneris genome.</title>
        <authorList>
            <person name="Fang Y."/>
            <person name="Liao Q."/>
        </authorList>
    </citation>
    <scope>NUCLEOTIDE SEQUENCE</scope>
    <source>
        <strain evidence="1">H3</strain>
        <tissue evidence="1">Leaf</tissue>
    </source>
</reference>
<proteinExistence type="predicted"/>
<accession>A0A9D4UP38</accession>
<gene>
    <name evidence="1" type="ORF">GOP47_0013455</name>
</gene>
<dbReference type="Proteomes" id="UP000886520">
    <property type="component" value="Chromosome 13"/>
</dbReference>
<dbReference type="EMBL" id="JABFUD020000013">
    <property type="protein sequence ID" value="KAI5071204.1"/>
    <property type="molecule type" value="Genomic_DNA"/>
</dbReference>
<dbReference type="AlphaFoldDB" id="A0A9D4UP38"/>
<comment type="caution">
    <text evidence="1">The sequence shown here is derived from an EMBL/GenBank/DDBJ whole genome shotgun (WGS) entry which is preliminary data.</text>
</comment>
<organism evidence="1 2">
    <name type="scientific">Adiantum capillus-veneris</name>
    <name type="common">Maidenhair fern</name>
    <dbReference type="NCBI Taxonomy" id="13818"/>
    <lineage>
        <taxon>Eukaryota</taxon>
        <taxon>Viridiplantae</taxon>
        <taxon>Streptophyta</taxon>
        <taxon>Embryophyta</taxon>
        <taxon>Tracheophyta</taxon>
        <taxon>Polypodiopsida</taxon>
        <taxon>Polypodiidae</taxon>
        <taxon>Polypodiales</taxon>
        <taxon>Pteridineae</taxon>
        <taxon>Pteridaceae</taxon>
        <taxon>Vittarioideae</taxon>
        <taxon>Adiantum</taxon>
    </lineage>
</organism>
<sequence length="68" mass="7420">MKERGAELWLPQVAHNHNGCPQSIDKSPTNATERVLPRILKPAVSVVKLQPCTKAEIFLSVIATNTNG</sequence>